<keyword evidence="14" id="KW-1185">Reference proteome</keyword>
<dbReference type="NCBIfam" id="NF033619">
    <property type="entry name" value="perm_MlaE_1"/>
    <property type="match status" value="1"/>
</dbReference>
<dbReference type="Proteomes" id="UP000053688">
    <property type="component" value="Unassembled WGS sequence"/>
</dbReference>
<evidence type="ECO:0000256" key="2">
    <source>
        <dbReference type="ARBA" id="ARBA00004429"/>
    </source>
</evidence>
<evidence type="ECO:0000313" key="13">
    <source>
        <dbReference type="EMBL" id="EPE37247.1"/>
    </source>
</evidence>
<dbReference type="NCBIfam" id="TIGR00056">
    <property type="entry name" value="MlaE family lipid ABC transporter permease subunit"/>
    <property type="match status" value="1"/>
</dbReference>
<sequence length="264" mass="28608">MLVLFQFLSYIGQRTISICRTFGRASLMLFGAVIPLSIKKIGKSSELLIKQLYIVGVQSIAVIVVAGLFIGMVLSFQGYMVLVDYGAESVLGKMVVLSLLRELGPVITALLFAGRAGSALTAEISLMKATDQLSSLEIMAVDPLKYIIAPRFLAGLISMPFLAMIFVVVGIWGAQLVGVYWQGMDHASFWSAIQSSIELTKDLGKSLIKCLIFSVTVTWIALFNGYDSNPTSEGIGHATTRTVVHSSLAILVLDFGLTVLMFRN</sequence>
<evidence type="ECO:0000256" key="12">
    <source>
        <dbReference type="RuleBase" id="RU362044"/>
    </source>
</evidence>
<proteinExistence type="inferred from homology"/>
<dbReference type="GO" id="GO:0005548">
    <property type="term" value="F:phospholipid transporter activity"/>
    <property type="evidence" value="ECO:0007669"/>
    <property type="project" value="TreeGrafter"/>
</dbReference>
<evidence type="ECO:0000256" key="4">
    <source>
        <dbReference type="ARBA" id="ARBA00011380"/>
    </source>
</evidence>
<dbReference type="eggNOG" id="COG0767">
    <property type="taxonomic scope" value="Bacteria"/>
</dbReference>
<evidence type="ECO:0000256" key="11">
    <source>
        <dbReference type="ARBA" id="ARBA00023136"/>
    </source>
</evidence>
<dbReference type="InterPro" id="IPR003453">
    <property type="entry name" value="ABC_MlaE_roteobac"/>
</dbReference>
<dbReference type="PATRIC" id="fig|1236703.3.peg.553"/>
<feature type="transmembrane region" description="Helical" evidence="12">
    <location>
        <begin position="152"/>
        <end position="174"/>
    </location>
</feature>
<organism evidence="13 14">
    <name type="scientific">Candidatus Photodesmus katoptron Akat1</name>
    <dbReference type="NCBI Taxonomy" id="1236703"/>
    <lineage>
        <taxon>Bacteria</taxon>
        <taxon>Pseudomonadati</taxon>
        <taxon>Pseudomonadota</taxon>
        <taxon>Gammaproteobacteria</taxon>
        <taxon>Vibrionales</taxon>
        <taxon>Vibrionaceae</taxon>
        <taxon>Candidatus Photodesmus</taxon>
    </lineage>
</organism>
<keyword evidence="6" id="KW-0813">Transport</keyword>
<keyword evidence="9 12" id="KW-0812">Transmembrane</keyword>
<dbReference type="GO" id="GO:0043190">
    <property type="term" value="C:ATP-binding cassette (ABC) transporter complex"/>
    <property type="evidence" value="ECO:0007669"/>
    <property type="project" value="InterPro"/>
</dbReference>
<evidence type="ECO:0000256" key="8">
    <source>
        <dbReference type="ARBA" id="ARBA00022519"/>
    </source>
</evidence>
<feature type="transmembrane region" description="Helical" evidence="12">
    <location>
        <begin position="206"/>
        <end position="223"/>
    </location>
</feature>
<evidence type="ECO:0000313" key="14">
    <source>
        <dbReference type="Proteomes" id="UP000053688"/>
    </source>
</evidence>
<reference evidence="13 14" key="1">
    <citation type="journal article" date="2014" name="Environ. Microbiol.">
        <title>Genomic signatures of obligate host dependence in the luminous bacterial symbiont of a vertebrate.</title>
        <authorList>
            <person name="Hendry T.A."/>
            <person name="de Wet J.R."/>
            <person name="Dunlap P.V."/>
        </authorList>
    </citation>
    <scope>NUCLEOTIDE SEQUENCE [LARGE SCALE GENOMIC DNA]</scope>
    <source>
        <strain evidence="13 14">Akat1</strain>
    </source>
</reference>
<evidence type="ECO:0000256" key="3">
    <source>
        <dbReference type="ARBA" id="ARBA00007556"/>
    </source>
</evidence>
<feature type="transmembrane region" description="Helical" evidence="12">
    <location>
        <begin position="243"/>
        <end position="262"/>
    </location>
</feature>
<protein>
    <recommendedName>
        <fullName evidence="5">Intermembrane phospholipid transport system permease protein MlaE</fullName>
    </recommendedName>
</protein>
<gene>
    <name evidence="13" type="ORF">O1U_0547</name>
</gene>
<accession>S3DFR7</accession>
<dbReference type="EMBL" id="AMSD01000002">
    <property type="protein sequence ID" value="EPE37247.1"/>
    <property type="molecule type" value="Genomic_DNA"/>
</dbReference>
<evidence type="ECO:0000256" key="9">
    <source>
        <dbReference type="ARBA" id="ARBA00022692"/>
    </source>
</evidence>
<comment type="function">
    <text evidence="1">Part of the ABC transporter complex MlaFEDB, which is involved in a phospholipid transport pathway that maintains lipid asymmetry in the outer membrane by retrograde trafficking of phospholipids from the outer membrane to the inner membrane. Probably responsible for the translocation of the substrate across the membrane.</text>
</comment>
<comment type="subcellular location">
    <subcellularLocation>
        <location evidence="2 12">Cell inner membrane</location>
        <topology evidence="2 12">Multi-pass membrane protein</topology>
    </subcellularLocation>
</comment>
<evidence type="ECO:0000256" key="1">
    <source>
        <dbReference type="ARBA" id="ARBA00002460"/>
    </source>
</evidence>
<keyword evidence="8 12" id="KW-0997">Cell inner membrane</keyword>
<dbReference type="Pfam" id="PF02405">
    <property type="entry name" value="MlaE"/>
    <property type="match status" value="1"/>
</dbReference>
<keyword evidence="11 12" id="KW-0472">Membrane</keyword>
<feature type="transmembrane region" description="Helical" evidence="12">
    <location>
        <begin position="58"/>
        <end position="82"/>
    </location>
</feature>
<comment type="subunit">
    <text evidence="4">The complex is composed of two ATP-binding proteins (MlaF), two transmembrane proteins (MlaE), two cytoplasmic solute-binding proteins (MlaB) and six periplasmic solute-binding proteins (MlaD).</text>
</comment>
<evidence type="ECO:0000256" key="7">
    <source>
        <dbReference type="ARBA" id="ARBA00022475"/>
    </source>
</evidence>
<evidence type="ECO:0000256" key="5">
    <source>
        <dbReference type="ARBA" id="ARBA00020857"/>
    </source>
</evidence>
<comment type="similarity">
    <text evidence="3 12">Belongs to the MlaE permease family.</text>
</comment>
<name>S3DFR7_9GAMM</name>
<evidence type="ECO:0000256" key="10">
    <source>
        <dbReference type="ARBA" id="ARBA00022989"/>
    </source>
</evidence>
<dbReference type="InterPro" id="IPR053408">
    <property type="entry name" value="MlaE_Permease"/>
</dbReference>
<dbReference type="AlphaFoldDB" id="S3DFR7"/>
<dbReference type="STRING" id="28176.CF66_7035"/>
<keyword evidence="7" id="KW-1003">Cell membrane</keyword>
<keyword evidence="10 12" id="KW-1133">Transmembrane helix</keyword>
<feature type="transmembrane region" description="Helical" evidence="12">
    <location>
        <begin position="21"/>
        <end position="38"/>
    </location>
</feature>
<dbReference type="PANTHER" id="PTHR30188">
    <property type="entry name" value="ABC TRANSPORTER PERMEASE PROTEIN-RELATED"/>
    <property type="match status" value="1"/>
</dbReference>
<dbReference type="RefSeq" id="WP_016503879.1">
    <property type="nucleotide sequence ID" value="NZ_AMSD01000002.1"/>
</dbReference>
<dbReference type="InterPro" id="IPR030802">
    <property type="entry name" value="Permease_MalE"/>
</dbReference>
<evidence type="ECO:0000256" key="6">
    <source>
        <dbReference type="ARBA" id="ARBA00022448"/>
    </source>
</evidence>
<comment type="caution">
    <text evidence="13">The sequence shown here is derived from an EMBL/GenBank/DDBJ whole genome shotgun (WGS) entry which is preliminary data.</text>
</comment>
<dbReference type="PANTHER" id="PTHR30188:SF4">
    <property type="entry name" value="PROTEIN TRIGALACTOSYLDIACYLGLYCEROL 1, CHLOROPLASTIC"/>
    <property type="match status" value="1"/>
</dbReference>